<dbReference type="SMART" id="SM00267">
    <property type="entry name" value="GGDEF"/>
    <property type="match status" value="1"/>
</dbReference>
<dbReference type="InterPro" id="IPR043128">
    <property type="entry name" value="Rev_trsase/Diguanyl_cyclase"/>
</dbReference>
<dbReference type="EC" id="2.7.7.65" evidence="3"/>
<dbReference type="PANTHER" id="PTHR46663">
    <property type="entry name" value="DIGUANYLATE CYCLASE DGCT-RELATED"/>
    <property type="match status" value="1"/>
</dbReference>
<name>A0ABT1BMB2_9BURK</name>
<evidence type="ECO:0000313" key="4">
    <source>
        <dbReference type="Proteomes" id="UP001204851"/>
    </source>
</evidence>
<gene>
    <name evidence="3" type="ORF">M0L44_11640</name>
</gene>
<dbReference type="Pfam" id="PF08448">
    <property type="entry name" value="PAS_4"/>
    <property type="match status" value="1"/>
</dbReference>
<evidence type="ECO:0000313" key="3">
    <source>
        <dbReference type="EMBL" id="MCO5977364.1"/>
    </source>
</evidence>
<dbReference type="CDD" id="cd01949">
    <property type="entry name" value="GGDEF"/>
    <property type="match status" value="1"/>
</dbReference>
<dbReference type="Proteomes" id="UP001204851">
    <property type="component" value="Unassembled WGS sequence"/>
</dbReference>
<feature type="domain" description="GGDEF" evidence="2">
    <location>
        <begin position="326"/>
        <end position="451"/>
    </location>
</feature>
<dbReference type="PROSITE" id="PS50887">
    <property type="entry name" value="GGDEF"/>
    <property type="match status" value="1"/>
</dbReference>
<dbReference type="InterPro" id="IPR052163">
    <property type="entry name" value="DGC-Regulatory_Protein"/>
</dbReference>
<accession>A0ABT1BMB2</accession>
<dbReference type="InterPro" id="IPR029016">
    <property type="entry name" value="GAF-like_dom_sf"/>
</dbReference>
<keyword evidence="3" id="KW-0808">Transferase</keyword>
<proteinExistence type="predicted"/>
<dbReference type="Gene3D" id="3.30.450.40">
    <property type="match status" value="1"/>
</dbReference>
<comment type="caution">
    <text evidence="3">The sequence shown here is derived from an EMBL/GenBank/DDBJ whole genome shotgun (WGS) entry which is preliminary data.</text>
</comment>
<keyword evidence="3" id="KW-0548">Nucleotidyltransferase</keyword>
<evidence type="ECO:0000259" key="1">
    <source>
        <dbReference type="PROSITE" id="PS50112"/>
    </source>
</evidence>
<dbReference type="Gene3D" id="3.30.70.270">
    <property type="match status" value="1"/>
</dbReference>
<organism evidence="3 4">
    <name type="scientific">Ideonella oryzae</name>
    <dbReference type="NCBI Taxonomy" id="2937441"/>
    <lineage>
        <taxon>Bacteria</taxon>
        <taxon>Pseudomonadati</taxon>
        <taxon>Pseudomonadota</taxon>
        <taxon>Betaproteobacteria</taxon>
        <taxon>Burkholderiales</taxon>
        <taxon>Sphaerotilaceae</taxon>
        <taxon>Ideonella</taxon>
    </lineage>
</organism>
<feature type="domain" description="PAS" evidence="1">
    <location>
        <begin position="16"/>
        <end position="86"/>
    </location>
</feature>
<dbReference type="InterPro" id="IPR000014">
    <property type="entry name" value="PAS"/>
</dbReference>
<dbReference type="Pfam" id="PF13185">
    <property type="entry name" value="GAF_2"/>
    <property type="match status" value="1"/>
</dbReference>
<dbReference type="SMART" id="SM00065">
    <property type="entry name" value="GAF"/>
    <property type="match status" value="1"/>
</dbReference>
<reference evidence="3 4" key="1">
    <citation type="submission" date="2022-06" db="EMBL/GenBank/DDBJ databases">
        <title>Ideonella sp. NS12-5 Genome sequencing and assembly.</title>
        <authorList>
            <person name="Jung Y."/>
        </authorList>
    </citation>
    <scope>NUCLEOTIDE SEQUENCE [LARGE SCALE GENOMIC DNA]</scope>
    <source>
        <strain evidence="3 4">NS12-5</strain>
    </source>
</reference>
<sequence length="451" mass="49516">MSEKTVPLAGSLASAFAPALAPAFDLLLDAVCMVDEQGRFVHVSAAGLQIFGYTPQELIGRRMIDLVLPEDRERTLQAAQRVMAGQAHLNFENRYLRKDGQVVHLLWSARWLPEAGLRVAVARDITERKRAEQIQAATYAISEAVHRVQDLGMLCQEVHQSIAALMQGHNLAVALHDEAGRPLSFPYWADRRGPVSPERWANLSAFCHEVIQRGEVRMVRRGVDPEADAWVDPELQCRVGVPLSTPSGVIGALVLKSYGDEAGCSEQDLALLQYICTQLATAIERLQLYGRLRHLSHHDALTGLPNRALLRDRLSLAMARARRGESFLSVLYLDLDRFKEVNDTHGHLVGDHLLQAFADRLKAQLRASDTVARVGGDEFVVLLESPKGLAGNRAAADKIRQAFAPPFEVDGRVLAIQPSLGLADFPADGEEEGQLLSAADQAMYSAKGARP</sequence>
<dbReference type="Pfam" id="PF00990">
    <property type="entry name" value="GGDEF"/>
    <property type="match status" value="1"/>
</dbReference>
<dbReference type="InterPro" id="IPR000160">
    <property type="entry name" value="GGDEF_dom"/>
</dbReference>
<dbReference type="InterPro" id="IPR003018">
    <property type="entry name" value="GAF"/>
</dbReference>
<dbReference type="InterPro" id="IPR013656">
    <property type="entry name" value="PAS_4"/>
</dbReference>
<dbReference type="CDD" id="cd00130">
    <property type="entry name" value="PAS"/>
    <property type="match status" value="1"/>
</dbReference>
<dbReference type="InterPro" id="IPR029787">
    <property type="entry name" value="Nucleotide_cyclase"/>
</dbReference>
<dbReference type="PROSITE" id="PS50112">
    <property type="entry name" value="PAS"/>
    <property type="match status" value="1"/>
</dbReference>
<dbReference type="Gene3D" id="3.30.450.20">
    <property type="entry name" value="PAS domain"/>
    <property type="match status" value="1"/>
</dbReference>
<dbReference type="RefSeq" id="WP_252769877.1">
    <property type="nucleotide sequence ID" value="NZ_JAMXMC010000006.1"/>
</dbReference>
<keyword evidence="4" id="KW-1185">Reference proteome</keyword>
<evidence type="ECO:0000259" key="2">
    <source>
        <dbReference type="PROSITE" id="PS50887"/>
    </source>
</evidence>
<dbReference type="InterPro" id="IPR035965">
    <property type="entry name" value="PAS-like_dom_sf"/>
</dbReference>
<dbReference type="GO" id="GO:0052621">
    <property type="term" value="F:diguanylate cyclase activity"/>
    <property type="evidence" value="ECO:0007669"/>
    <property type="project" value="UniProtKB-EC"/>
</dbReference>
<dbReference type="NCBIfam" id="TIGR00229">
    <property type="entry name" value="sensory_box"/>
    <property type="match status" value="1"/>
</dbReference>
<dbReference type="NCBIfam" id="TIGR00254">
    <property type="entry name" value="GGDEF"/>
    <property type="match status" value="1"/>
</dbReference>
<dbReference type="SUPFAM" id="SSF55073">
    <property type="entry name" value="Nucleotide cyclase"/>
    <property type="match status" value="1"/>
</dbReference>
<dbReference type="EMBL" id="JAMXMC010000006">
    <property type="protein sequence ID" value="MCO5977364.1"/>
    <property type="molecule type" value="Genomic_DNA"/>
</dbReference>
<dbReference type="PANTHER" id="PTHR46663:SF3">
    <property type="entry name" value="SLL0267 PROTEIN"/>
    <property type="match status" value="1"/>
</dbReference>
<dbReference type="SMART" id="SM00091">
    <property type="entry name" value="PAS"/>
    <property type="match status" value="1"/>
</dbReference>
<dbReference type="SUPFAM" id="SSF55785">
    <property type="entry name" value="PYP-like sensor domain (PAS domain)"/>
    <property type="match status" value="1"/>
</dbReference>
<dbReference type="SUPFAM" id="SSF55781">
    <property type="entry name" value="GAF domain-like"/>
    <property type="match status" value="1"/>
</dbReference>
<protein>
    <submittedName>
        <fullName evidence="3">Diguanylate cyclase</fullName>
        <ecNumber evidence="3">2.7.7.65</ecNumber>
    </submittedName>
</protein>